<sequence length="535" mass="61087">MCPSACLHFPTFVLLHLWLPPVLTMDSFRMPVGIETLPLELQEAILDLIFNRKPPVRLAHGETPKPRIPQLRDPLAILAQVRPQWRAIIQSRLYSHIKIKASVAGLRECKEWFTKHPYLGEHVNHIEFWLPVWGALNPDGNPVGRPQRLTAAMTPDGKLTFIDQTKYPTAQDNASLNEIFRVVKRFFPSATTITIDGGAKHQTRPAEIRFDLDSDGTILLPLAKLDQIRTLVMRGAWNVVRRWETWRVIEEALPNMTGLHCFYSHAHNGNYMTTLYLAADFPEKLQHLNLTLEGFSDIRDNIHNSIPKPILLPICQSLGVAAYQLETLTFTGRVCTDFFNALLCHARRVRVGTSPLQSIDITVKGCCFHRVAQDEYSNDRVVTYQLAGLSNMSFIRSFHSLVCEGLKALAVLPKVNYLRIRFIDMDSQLPMQNPYFELKGDWCTGLWSGPILRLLGNCRPHASFVELSNGIEPVYEDGELLDVQHVRSRPLGIRAQQYMILEELDRLYPQEPEQPEQSEFSEESEESEHSEHSEQ</sequence>
<proteinExistence type="predicted"/>
<dbReference type="OrthoDB" id="419537at2759"/>
<name>A0A9W4JMJ8_9EURO</name>
<reference evidence="3" key="1">
    <citation type="submission" date="2021-07" db="EMBL/GenBank/DDBJ databases">
        <authorList>
            <person name="Branca A.L. A."/>
        </authorList>
    </citation>
    <scope>NUCLEOTIDE SEQUENCE</scope>
</reference>
<evidence type="ECO:0000256" key="1">
    <source>
        <dbReference type="SAM" id="MobiDB-lite"/>
    </source>
</evidence>
<feature type="chain" id="PRO_5040818129" description="F-box domain-containing protein" evidence="2">
    <location>
        <begin position="25"/>
        <end position="535"/>
    </location>
</feature>
<evidence type="ECO:0008006" key="5">
    <source>
        <dbReference type="Google" id="ProtNLM"/>
    </source>
</evidence>
<feature type="signal peptide" evidence="2">
    <location>
        <begin position="1"/>
        <end position="24"/>
    </location>
</feature>
<feature type="region of interest" description="Disordered" evidence="1">
    <location>
        <begin position="505"/>
        <end position="535"/>
    </location>
</feature>
<keyword evidence="4" id="KW-1185">Reference proteome</keyword>
<comment type="caution">
    <text evidence="3">The sequence shown here is derived from an EMBL/GenBank/DDBJ whole genome shotgun (WGS) entry which is preliminary data.</text>
</comment>
<keyword evidence="2" id="KW-0732">Signal</keyword>
<evidence type="ECO:0000256" key="2">
    <source>
        <dbReference type="SAM" id="SignalP"/>
    </source>
</evidence>
<organism evidence="3 4">
    <name type="scientific">Penicillium salamii</name>
    <dbReference type="NCBI Taxonomy" id="1612424"/>
    <lineage>
        <taxon>Eukaryota</taxon>
        <taxon>Fungi</taxon>
        <taxon>Dikarya</taxon>
        <taxon>Ascomycota</taxon>
        <taxon>Pezizomycotina</taxon>
        <taxon>Eurotiomycetes</taxon>
        <taxon>Eurotiomycetidae</taxon>
        <taxon>Eurotiales</taxon>
        <taxon>Aspergillaceae</taxon>
        <taxon>Penicillium</taxon>
    </lineage>
</organism>
<protein>
    <recommendedName>
        <fullName evidence="5">F-box domain-containing protein</fullName>
    </recommendedName>
</protein>
<dbReference type="AlphaFoldDB" id="A0A9W4JMJ8"/>
<feature type="compositionally biased region" description="Acidic residues" evidence="1">
    <location>
        <begin position="513"/>
        <end position="526"/>
    </location>
</feature>
<dbReference type="EMBL" id="CAJVPG010000423">
    <property type="protein sequence ID" value="CAG8408937.1"/>
    <property type="molecule type" value="Genomic_DNA"/>
</dbReference>
<accession>A0A9W4JMJ8</accession>
<evidence type="ECO:0000313" key="3">
    <source>
        <dbReference type="EMBL" id="CAG8408937.1"/>
    </source>
</evidence>
<gene>
    <name evidence="3" type="ORF">PSALAMII_LOCUS8603</name>
</gene>
<dbReference type="Proteomes" id="UP001152649">
    <property type="component" value="Unassembled WGS sequence"/>
</dbReference>
<evidence type="ECO:0000313" key="4">
    <source>
        <dbReference type="Proteomes" id="UP001152649"/>
    </source>
</evidence>